<organism evidence="8 11">
    <name type="scientific">Acanthaster planci</name>
    <name type="common">Crown-of-thorns starfish</name>
    <dbReference type="NCBI Taxonomy" id="133434"/>
    <lineage>
        <taxon>Eukaryota</taxon>
        <taxon>Metazoa</taxon>
        <taxon>Echinodermata</taxon>
        <taxon>Eleutherozoa</taxon>
        <taxon>Asterozoa</taxon>
        <taxon>Asteroidea</taxon>
        <taxon>Valvatacea</taxon>
        <taxon>Valvatida</taxon>
        <taxon>Acanthasteridae</taxon>
        <taxon>Acanthaster</taxon>
    </lineage>
</organism>
<evidence type="ECO:0000313" key="11">
    <source>
        <dbReference type="RefSeq" id="XP_022082859.1"/>
    </source>
</evidence>
<dbReference type="Proteomes" id="UP000694845">
    <property type="component" value="Unplaced"/>
</dbReference>
<evidence type="ECO:0000313" key="12">
    <source>
        <dbReference type="RefSeq" id="XP_022082860.1"/>
    </source>
</evidence>
<gene>
    <name evidence="9 10 11 12 13" type="primary">LOC110975061</name>
</gene>
<evidence type="ECO:0000313" key="10">
    <source>
        <dbReference type="RefSeq" id="XP_022082858.1"/>
    </source>
</evidence>
<evidence type="ECO:0000313" key="8">
    <source>
        <dbReference type="Proteomes" id="UP000694845"/>
    </source>
</evidence>
<dbReference type="RefSeq" id="XP_022082859.1">
    <property type="nucleotide sequence ID" value="XM_022227167.1"/>
</dbReference>
<evidence type="ECO:0000256" key="2">
    <source>
        <dbReference type="ARBA" id="ARBA00006565"/>
    </source>
</evidence>
<feature type="domain" description="CWH43-like N-terminal" evidence="7">
    <location>
        <begin position="5"/>
        <end position="224"/>
    </location>
</feature>
<keyword evidence="8" id="KW-1185">Reference proteome</keyword>
<dbReference type="OrthoDB" id="191706at2759"/>
<feature type="transmembrane region" description="Helical" evidence="6">
    <location>
        <begin position="51"/>
        <end position="72"/>
    </location>
</feature>
<feature type="transmembrane region" description="Helical" evidence="6">
    <location>
        <begin position="156"/>
        <end position="181"/>
    </location>
</feature>
<dbReference type="PANTHER" id="PTHR21324">
    <property type="entry name" value="FASTING-INDUCIBLE INTEGRAL MEMBRANE PROTEIN TM6P1-RELATED"/>
    <property type="match status" value="1"/>
</dbReference>
<comment type="similarity">
    <text evidence="2">Belongs to the DRAM/TMEM150 family.</text>
</comment>
<evidence type="ECO:0000313" key="9">
    <source>
        <dbReference type="RefSeq" id="XP_022082857.1"/>
    </source>
</evidence>
<evidence type="ECO:0000256" key="6">
    <source>
        <dbReference type="SAM" id="Phobius"/>
    </source>
</evidence>
<keyword evidence="5 6" id="KW-0472">Membrane</keyword>
<dbReference type="InterPro" id="IPR019402">
    <property type="entry name" value="CWH43_N"/>
</dbReference>
<dbReference type="RefSeq" id="XP_022082862.1">
    <property type="nucleotide sequence ID" value="XM_022227170.1"/>
</dbReference>
<dbReference type="RefSeq" id="XP_022082860.1">
    <property type="nucleotide sequence ID" value="XM_022227168.1"/>
</dbReference>
<dbReference type="KEGG" id="aplc:110975061"/>
<dbReference type="GeneID" id="110975061"/>
<proteinExistence type="inferred from homology"/>
<evidence type="ECO:0000256" key="5">
    <source>
        <dbReference type="ARBA" id="ARBA00023136"/>
    </source>
</evidence>
<keyword evidence="3 6" id="KW-0812">Transmembrane</keyword>
<feature type="transmembrane region" description="Helical" evidence="6">
    <location>
        <begin position="93"/>
        <end position="114"/>
    </location>
</feature>
<evidence type="ECO:0000313" key="13">
    <source>
        <dbReference type="RefSeq" id="XP_022082862.1"/>
    </source>
</evidence>
<dbReference type="InterPro" id="IPR050911">
    <property type="entry name" value="DRAM/TMEM150_Autophagy_Mod"/>
</dbReference>
<evidence type="ECO:0000256" key="1">
    <source>
        <dbReference type="ARBA" id="ARBA00004127"/>
    </source>
</evidence>
<dbReference type="RefSeq" id="XP_022082857.1">
    <property type="nucleotide sequence ID" value="XM_022227165.1"/>
</dbReference>
<accession>A0A8B7XPW1</accession>
<evidence type="ECO:0000256" key="3">
    <source>
        <dbReference type="ARBA" id="ARBA00022692"/>
    </source>
</evidence>
<protein>
    <submittedName>
        <fullName evidence="9 10">DNA damage-regulated autophagy modulator protein 1-like</fullName>
    </submittedName>
</protein>
<dbReference type="PANTHER" id="PTHR21324:SF2">
    <property type="entry name" value="EG:22E5.9 PROTEIN"/>
    <property type="match status" value="1"/>
</dbReference>
<dbReference type="Pfam" id="PF10277">
    <property type="entry name" value="Frag1"/>
    <property type="match status" value="1"/>
</dbReference>
<name>A0A8B7XPW1_ACAPL</name>
<feature type="transmembrane region" description="Helical" evidence="6">
    <location>
        <begin position="201"/>
        <end position="221"/>
    </location>
</feature>
<comment type="subcellular location">
    <subcellularLocation>
        <location evidence="1">Endomembrane system</location>
        <topology evidence="1">Multi-pass membrane protein</topology>
    </subcellularLocation>
</comment>
<dbReference type="AlphaFoldDB" id="A0A8B7XPW1"/>
<evidence type="ECO:0000256" key="4">
    <source>
        <dbReference type="ARBA" id="ARBA00022989"/>
    </source>
</evidence>
<evidence type="ECO:0000259" key="7">
    <source>
        <dbReference type="Pfam" id="PF10277"/>
    </source>
</evidence>
<dbReference type="OMA" id="TAYVRYH"/>
<dbReference type="GO" id="GO:0012505">
    <property type="term" value="C:endomembrane system"/>
    <property type="evidence" value="ECO:0007669"/>
    <property type="project" value="UniProtKB-SubCell"/>
</dbReference>
<keyword evidence="4 6" id="KW-1133">Transmembrane helix</keyword>
<feature type="transmembrane region" description="Helical" evidence="6">
    <location>
        <begin position="120"/>
        <end position="144"/>
    </location>
</feature>
<reference evidence="9 10" key="1">
    <citation type="submission" date="2025-04" db="UniProtKB">
        <authorList>
            <consortium name="RefSeq"/>
        </authorList>
    </citation>
    <scope>IDENTIFICATION</scope>
</reference>
<dbReference type="RefSeq" id="XP_022082858.1">
    <property type="nucleotide sequence ID" value="XM_022227166.1"/>
</dbReference>
<sequence>MPCGLAWLPILSSVTSLGTIIVTYTLAAVNEHIFLVLPYISDTGVHYPESSLFSLFLDVSAAFFLLTAYVRYHHVRQFQDRFQENRLWRFRRVNIAGLMVSLVAAVGLIVLANFPEDEDLLIHLLGAFFCFTFGVAYCLLHAWLSFKTSPTPSPTWVCIIRLVLGCLGIIHTSLVILFGTVLRWHADSCNPQMKFRRISAMFEWLLVVTFNLYTLTFTYEFRHIQLATILRHWTGDSWEFMELPADEVTASSGVASGSEAAKLQLEEEANGNQPARYPCLHLDGSLHTVTVCETCNAEGKAHPV</sequence>